<protein>
    <submittedName>
        <fullName evidence="1">Recombinase family protein</fullName>
    </submittedName>
</protein>
<dbReference type="KEGG" id="theu:HPC62_02860"/>
<organism evidence="1 2">
    <name type="scientific">Thermoleptolyngbya sichuanensis A183</name>
    <dbReference type="NCBI Taxonomy" id="2737172"/>
    <lineage>
        <taxon>Bacteria</taxon>
        <taxon>Bacillati</taxon>
        <taxon>Cyanobacteriota</taxon>
        <taxon>Cyanophyceae</taxon>
        <taxon>Oculatellales</taxon>
        <taxon>Oculatellaceae</taxon>
        <taxon>Thermoleptolyngbya</taxon>
        <taxon>Thermoleptolyngbya sichuanensis</taxon>
    </lineage>
</organism>
<dbReference type="RefSeq" id="WP_172353663.1">
    <property type="nucleotide sequence ID" value="NZ_CP053661.1"/>
</dbReference>
<proteinExistence type="predicted"/>
<gene>
    <name evidence="1" type="ORF">HPC62_02860</name>
</gene>
<keyword evidence="2" id="KW-1185">Reference proteome</keyword>
<name>A0A6M8B9X0_9CYAN</name>
<dbReference type="EMBL" id="CP053661">
    <property type="protein sequence ID" value="QKD81250.1"/>
    <property type="molecule type" value="Genomic_DNA"/>
</dbReference>
<dbReference type="Proteomes" id="UP000505210">
    <property type="component" value="Chromosome"/>
</dbReference>
<dbReference type="InterPro" id="IPR027417">
    <property type="entry name" value="P-loop_NTPase"/>
</dbReference>
<evidence type="ECO:0000313" key="2">
    <source>
        <dbReference type="Proteomes" id="UP000505210"/>
    </source>
</evidence>
<reference evidence="1 2" key="1">
    <citation type="submission" date="2020-05" db="EMBL/GenBank/DDBJ databases">
        <title>Complete genome sequence of of a novel Thermoleptolyngbya strain isolated from hot springs of Ganzi, Sichuan China.</title>
        <authorList>
            <person name="Tang J."/>
            <person name="Daroch M."/>
            <person name="Li L."/>
            <person name="Waleron K."/>
            <person name="Waleron M."/>
            <person name="Waleron M."/>
        </authorList>
    </citation>
    <scope>NUCLEOTIDE SEQUENCE [LARGE SCALE GENOMIC DNA]</scope>
    <source>
        <strain evidence="1 2">PKUAC-SCTA183</strain>
    </source>
</reference>
<dbReference type="AlphaFoldDB" id="A0A6M8B9X0"/>
<evidence type="ECO:0000313" key="1">
    <source>
        <dbReference type="EMBL" id="QKD81250.1"/>
    </source>
</evidence>
<sequence length="715" mass="78768">MQPSIWITGPSRSGKTERLVQHFGEWVSSLENASAKAPAIAFAAIGDNRLNLSDRLAAQQAQYPVETATPAGFFLSEVVLFYPLLVERGIVGTQFPLRLRPETEQALATRLWQPGLDEGTLTLPGVADYFLVRRMLDLLQLAALAEVPPEDIAPLLQQGLAPPETQPDLWLHIGGAIAQWRDWCLERGLLTYGVATDLYARYLLPDATYQARLGDRFSALLADDVDEYPAIAYTLFSHLLDMGLPGFFTYNPQGSVRWGLGADPARLATLAERCSIDPLDPPAGTLGTDWADALAGWVREPVLLPDLPDTMQSIQTISRAQLLRETAEQVAQAIHSGRVRPDEVAIIGPGLDAIARYTLREILNRRGIAVEALNDQQPLAASPMIRALLTLLALVYPGLGRLINREAIAELLIVLSQSPIQSPASNLQPPATPEPAPAIDPVRAGLIVDHCFVPDPDRPHLLPATAFPRWDRLGYRATQAYESIRLWIETQQAQQQQRLIPSPATLLDRAIQQFLYGGSTLPYDRLAALRELMETAQHFWEVESRLRQMDALRNAAPLSESVQDFIELLRGGTITADPYPVRPLITRPAVMLATIFQYRANRSAHRWQFWLDAGSPLWLTGGGGLFAAPLFLSDWSGQRWTAADALTADQNRLERQIRDLLYRADERVFLCHSDLSTSGQEQSGPLLTLVNAARAIAPPVAPPAPPLEEAIAADL</sequence>
<dbReference type="SUPFAM" id="SSF52540">
    <property type="entry name" value="P-loop containing nucleoside triphosphate hydrolases"/>
    <property type="match status" value="1"/>
</dbReference>
<accession>A0A6M8B9X0</accession>